<feature type="transmembrane region" description="Helical" evidence="1">
    <location>
        <begin position="115"/>
        <end position="133"/>
    </location>
</feature>
<sequence length="352" mass="41180">MVNDLEKNDNNNIYIYIIMSKLVKECGASTLIIWIPGFNNTWFHQHILNNAWFKDCDIYLMHFGDYTPYTTKDNNIPEGSLKVDIPYATEDFFCHYEEINQLLEPHMLNQQYTKYVMYGHSTGGLIASMYLIYGKYRKFFSCGILNDPFFDYNNSLLIESIFKYIHLLPISHRFHNLLLCFNKYAPITIPWNSYTMKKITDDGYNVNKWVKTLPLIPVGFITACNKHHNTLIKEETPLVNIPCLVMIADGDQTLLNTKETLAITQKSIKNYEIFKCKSCYHDACFPSNKTLLPIFGNKINNFITKHSTQLPNINNSITPIYKFKLYHNKPNIFLNIIFIFIICRLYLDKITS</sequence>
<keyword evidence="1" id="KW-0472">Membrane</keyword>
<evidence type="ECO:0000256" key="1">
    <source>
        <dbReference type="SAM" id="Phobius"/>
    </source>
</evidence>
<organism evidence="3">
    <name type="scientific">Megaviridae environmental sample</name>
    <dbReference type="NCBI Taxonomy" id="1737588"/>
    <lineage>
        <taxon>Viruses</taxon>
        <taxon>Varidnaviria</taxon>
        <taxon>Bamfordvirae</taxon>
        <taxon>Nucleocytoviricota</taxon>
        <taxon>Megaviricetes</taxon>
        <taxon>Imitervirales</taxon>
        <taxon>Mimiviridae</taxon>
        <taxon>environmental samples</taxon>
    </lineage>
</organism>
<reference evidence="3" key="1">
    <citation type="journal article" date="2019" name="Philos. Trans. R. Soc. Lond., B, Biol. Sci.">
        <title>Targeted metagenomic recovery of four divergent viruses reveals shared and distinctive characteristics of giant viruses of marine eukaryotes.</title>
        <authorList>
            <person name="Needham D.M."/>
            <person name="Poirier C."/>
            <person name="Hehenberger E."/>
            <person name="Jimenez V."/>
            <person name="Swalwell J.E."/>
            <person name="Santoro A.E."/>
            <person name="Worden A.Z."/>
        </authorList>
    </citation>
    <scope>NUCLEOTIDE SEQUENCE</scope>
    <source>
        <strain evidence="3">OPacV-662</strain>
    </source>
</reference>
<dbReference type="InterPro" id="IPR029058">
    <property type="entry name" value="AB_hydrolase_fold"/>
</dbReference>
<evidence type="ECO:0000259" key="2">
    <source>
        <dbReference type="Pfam" id="PF12146"/>
    </source>
</evidence>
<keyword evidence="1" id="KW-0812">Transmembrane</keyword>
<feature type="domain" description="Serine aminopeptidase S33" evidence="2">
    <location>
        <begin position="91"/>
        <end position="283"/>
    </location>
</feature>
<keyword evidence="1" id="KW-1133">Transmembrane helix</keyword>
<protein>
    <recommendedName>
        <fullName evidence="2">Serine aminopeptidase S33 domain-containing protein</fullName>
    </recommendedName>
</protein>
<dbReference type="EMBL" id="MN448280">
    <property type="protein sequence ID" value="QFG74139.1"/>
    <property type="molecule type" value="Genomic_DNA"/>
</dbReference>
<feature type="transmembrane region" description="Helical" evidence="1">
    <location>
        <begin position="331"/>
        <end position="347"/>
    </location>
</feature>
<proteinExistence type="predicted"/>
<evidence type="ECO:0000313" key="3">
    <source>
        <dbReference type="EMBL" id="QFG74139.1"/>
    </source>
</evidence>
<dbReference type="Pfam" id="PF12146">
    <property type="entry name" value="Hydrolase_4"/>
    <property type="match status" value="1"/>
</dbReference>
<dbReference type="Gene3D" id="3.40.50.1820">
    <property type="entry name" value="alpha/beta hydrolase"/>
    <property type="match status" value="1"/>
</dbReference>
<accession>A0A5J6VK21</accession>
<name>A0A5J6VK21_9VIRU</name>
<dbReference type="SUPFAM" id="SSF53474">
    <property type="entry name" value="alpha/beta-Hydrolases"/>
    <property type="match status" value="1"/>
</dbReference>
<dbReference type="InterPro" id="IPR022742">
    <property type="entry name" value="Hydrolase_4"/>
</dbReference>